<evidence type="ECO:0000256" key="9">
    <source>
        <dbReference type="ARBA" id="ARBA00023069"/>
    </source>
</evidence>
<keyword evidence="19" id="KW-1185">Reference proteome</keyword>
<gene>
    <name evidence="18" type="ORF">THRCLA_22330</name>
</gene>
<dbReference type="STRING" id="74557.A0A1V9Z5F4"/>
<dbReference type="InterPro" id="IPR038765">
    <property type="entry name" value="Papain-like_cys_pep_sf"/>
</dbReference>
<keyword evidence="5" id="KW-0221">Differentiation</keyword>
<dbReference type="PANTHER" id="PTHR35249:SF2">
    <property type="entry name" value="DYNEIN REGULATORY COMPLEX SUBUNIT 7"/>
    <property type="match status" value="1"/>
</dbReference>
<dbReference type="GO" id="GO:0007283">
    <property type="term" value="P:spermatogenesis"/>
    <property type="evidence" value="ECO:0007669"/>
    <property type="project" value="UniProtKB-KW"/>
</dbReference>
<keyword evidence="7" id="KW-0744">Spermatogenesis</keyword>
<evidence type="ECO:0000259" key="15">
    <source>
        <dbReference type="Pfam" id="PF24656"/>
    </source>
</evidence>
<keyword evidence="11" id="KW-0966">Cell projection</keyword>
<dbReference type="OrthoDB" id="10262874at2759"/>
<dbReference type="Pfam" id="PF24656">
    <property type="entry name" value="CEPT76_peptidase"/>
    <property type="match status" value="1"/>
</dbReference>
<keyword evidence="9" id="KW-0969">Cilium</keyword>
<dbReference type="EMBL" id="JNBS01002271">
    <property type="protein sequence ID" value="OQR93206.1"/>
    <property type="molecule type" value="Genomic_DNA"/>
</dbReference>
<evidence type="ECO:0000256" key="11">
    <source>
        <dbReference type="ARBA" id="ARBA00023273"/>
    </source>
</evidence>
<feature type="domain" description="Dynein regulatory complex subunit 7 C-terminal" evidence="17">
    <location>
        <begin position="733"/>
        <end position="839"/>
    </location>
</feature>
<evidence type="ECO:0000313" key="19">
    <source>
        <dbReference type="Proteomes" id="UP000243217"/>
    </source>
</evidence>
<evidence type="ECO:0000256" key="10">
    <source>
        <dbReference type="ARBA" id="ARBA00023212"/>
    </source>
</evidence>
<evidence type="ECO:0000256" key="1">
    <source>
        <dbReference type="ARBA" id="ARBA00004611"/>
    </source>
</evidence>
<dbReference type="InterPro" id="IPR056292">
    <property type="entry name" value="DRC7_C"/>
</dbReference>
<keyword evidence="6" id="KW-0282">Flagellum</keyword>
<organism evidence="18 19">
    <name type="scientific">Thraustotheca clavata</name>
    <dbReference type="NCBI Taxonomy" id="74557"/>
    <lineage>
        <taxon>Eukaryota</taxon>
        <taxon>Sar</taxon>
        <taxon>Stramenopiles</taxon>
        <taxon>Oomycota</taxon>
        <taxon>Saprolegniomycetes</taxon>
        <taxon>Saprolegniales</taxon>
        <taxon>Achlyaceae</taxon>
        <taxon>Thraustotheca</taxon>
    </lineage>
</organism>
<evidence type="ECO:0000256" key="8">
    <source>
        <dbReference type="ARBA" id="ARBA00023054"/>
    </source>
</evidence>
<protein>
    <recommendedName>
        <fullName evidence="3">Dynein regulatory complex subunit 7</fullName>
    </recommendedName>
    <alternativeName>
        <fullName evidence="12">Coiled-coil domain-containing protein 135</fullName>
    </alternativeName>
    <alternativeName>
        <fullName evidence="13">Coiled-coil domain-containing protein lobo homolog</fullName>
    </alternativeName>
</protein>
<evidence type="ECO:0000256" key="13">
    <source>
        <dbReference type="ARBA" id="ARBA00031733"/>
    </source>
</evidence>
<accession>A0A1V9Z5F4</accession>
<proteinExistence type="inferred from homology"/>
<feature type="domain" description="CEP76/DRC7 peptidase-like" evidence="15">
    <location>
        <begin position="261"/>
        <end position="331"/>
    </location>
</feature>
<evidence type="ECO:0000256" key="7">
    <source>
        <dbReference type="ARBA" id="ARBA00022871"/>
    </source>
</evidence>
<sequence>MPSKNDDVDFSERQNIFESIQPRQFTVAGVVSTKHRRLEDCGINDMPLSYTCNSNKELLCLEYVANFRKQFEELIADSDRPPLYLCPPNECGIPKFVCTTVRPTLLPYLELYNLEKVATFVSGLIEYEPLGDPCRPPKCLPSPSAVLEWQAGDSFDIANLLVSFLVGNGYDAYVVNGYAPKWVCLLDQSRTLCPYLDVGHALQGTKEDVKDDYEVRKPTSKFMAMQEAKEEARRAEIAAMQDWTKCVEEDEDDDVALEGKRVHAWVLVRAGRREIIDHVFIEPSTGRLYPVGESPYLKIESIWNHQNYYVNMQPHKMFQLLYDLNNATDWEYVFITSSEKKSLGHDGGEAKTHDELLDRDNNSAVDSGDPSGNGDGDDDHNILDLPPSWVTKLHIDRKQFKQRYVNEAQRTTLYDKAKVEEFADNTHSQGMVMRVTQYRNRARTLPIEIRELFKNRKDKLQLRIRYPLEGKYEEHFLPGRLPEALKSRTEWSGFRRELTFYTSARSDGLVKREEIIHKHITETFEGRDDYLVHRSVTLSEEKDHSDMTQKATPTSFVIPGGATGELTVRKMSEKFARNTLKDADEDARKRTYNAREGTIQVQYHYREGKITSASRVYHKAPNTPVEVYQVDPTAPRPKEAILERELQTILQLEKECYNAIRHIDLETQDILKLRKREEMTISLESSIFDGEEDESKIDTTDDQRKQGKETKSEMDYLSPFLQAVLQHQAAGHALTKDEAHSVRDMCLKNLKERLLERANIIQTRLDKENTTLAKKQAAFQRSQREHDQGTDEEFERFCSETMFRIQILEQRLTRHEETALQKYAELDQRLHNDPRLTILHQ</sequence>
<comment type="similarity">
    <text evidence="2">Belongs to the DRC7 family.</text>
</comment>
<evidence type="ECO:0000259" key="17">
    <source>
        <dbReference type="Pfam" id="PF24671"/>
    </source>
</evidence>
<dbReference type="GO" id="GO:0048870">
    <property type="term" value="P:cell motility"/>
    <property type="evidence" value="ECO:0007669"/>
    <property type="project" value="TreeGrafter"/>
</dbReference>
<dbReference type="Pfam" id="PF24667">
    <property type="entry name" value="MORN_DRC7"/>
    <property type="match status" value="1"/>
</dbReference>
<feature type="region of interest" description="Disordered" evidence="14">
    <location>
        <begin position="341"/>
        <end position="381"/>
    </location>
</feature>
<evidence type="ECO:0000256" key="2">
    <source>
        <dbReference type="ARBA" id="ARBA00010738"/>
    </source>
</evidence>
<evidence type="ECO:0000256" key="6">
    <source>
        <dbReference type="ARBA" id="ARBA00022846"/>
    </source>
</evidence>
<dbReference type="GO" id="GO:0030154">
    <property type="term" value="P:cell differentiation"/>
    <property type="evidence" value="ECO:0007669"/>
    <property type="project" value="UniProtKB-KW"/>
</dbReference>
<evidence type="ECO:0000259" key="16">
    <source>
        <dbReference type="Pfam" id="PF24667"/>
    </source>
</evidence>
<evidence type="ECO:0000256" key="4">
    <source>
        <dbReference type="ARBA" id="ARBA00022490"/>
    </source>
</evidence>
<evidence type="ECO:0000313" key="18">
    <source>
        <dbReference type="EMBL" id="OQR93206.1"/>
    </source>
</evidence>
<feature type="compositionally biased region" description="Basic and acidic residues" evidence="14">
    <location>
        <begin position="696"/>
        <end position="712"/>
    </location>
</feature>
<dbReference type="GO" id="GO:0031514">
    <property type="term" value="C:motile cilium"/>
    <property type="evidence" value="ECO:0007669"/>
    <property type="project" value="TreeGrafter"/>
</dbReference>
<evidence type="ECO:0000256" key="14">
    <source>
        <dbReference type="SAM" id="MobiDB-lite"/>
    </source>
</evidence>
<feature type="domain" description="Dynein regulatory complex subunit 7 MORN" evidence="16">
    <location>
        <begin position="408"/>
        <end position="684"/>
    </location>
</feature>
<evidence type="ECO:0000256" key="5">
    <source>
        <dbReference type="ARBA" id="ARBA00022782"/>
    </source>
</evidence>
<dbReference type="InterPro" id="IPR056291">
    <property type="entry name" value="MORN_DRC7"/>
</dbReference>
<dbReference type="Proteomes" id="UP000243217">
    <property type="component" value="Unassembled WGS sequence"/>
</dbReference>
<feature type="region of interest" description="Disordered" evidence="14">
    <location>
        <begin position="685"/>
        <end position="712"/>
    </location>
</feature>
<dbReference type="InterPro" id="IPR056290">
    <property type="entry name" value="CEPT76/DRC7_peptidase-like_dom"/>
</dbReference>
<dbReference type="InterPro" id="IPR033551">
    <property type="entry name" value="DRC7/lobo"/>
</dbReference>
<dbReference type="Pfam" id="PF24671">
    <property type="entry name" value="DRC7_C"/>
    <property type="match status" value="1"/>
</dbReference>
<comment type="caution">
    <text evidence="18">The sequence shown here is derived from an EMBL/GenBank/DDBJ whole genome shotgun (WGS) entry which is preliminary data.</text>
</comment>
<dbReference type="AlphaFoldDB" id="A0A1V9Z5F4"/>
<evidence type="ECO:0000256" key="3">
    <source>
        <dbReference type="ARBA" id="ARBA00021303"/>
    </source>
</evidence>
<name>A0A1V9Z5F4_9STRA</name>
<keyword evidence="10" id="KW-0206">Cytoskeleton</keyword>
<keyword evidence="8" id="KW-0175">Coiled coil</keyword>
<dbReference type="PANTHER" id="PTHR35249">
    <property type="entry name" value="DYNEIN REGULATORY COMPLEX SUBUNIT 7"/>
    <property type="match status" value="1"/>
</dbReference>
<comment type="subcellular location">
    <subcellularLocation>
        <location evidence="1">Cytoplasm</location>
        <location evidence="1">Cytoskeleton</location>
        <location evidence="1">Flagellum axoneme</location>
    </subcellularLocation>
</comment>
<keyword evidence="4" id="KW-0963">Cytoplasm</keyword>
<evidence type="ECO:0000256" key="12">
    <source>
        <dbReference type="ARBA" id="ARBA00031627"/>
    </source>
</evidence>
<feature type="compositionally biased region" description="Basic and acidic residues" evidence="14">
    <location>
        <begin position="341"/>
        <end position="361"/>
    </location>
</feature>
<dbReference type="SUPFAM" id="SSF54001">
    <property type="entry name" value="Cysteine proteinases"/>
    <property type="match status" value="1"/>
</dbReference>
<reference evidence="18 19" key="1">
    <citation type="journal article" date="2014" name="Genome Biol. Evol.">
        <title>The secreted proteins of Achlya hypogyna and Thraustotheca clavata identify the ancestral oomycete secretome and reveal gene acquisitions by horizontal gene transfer.</title>
        <authorList>
            <person name="Misner I."/>
            <person name="Blouin N."/>
            <person name="Leonard G."/>
            <person name="Richards T.A."/>
            <person name="Lane C.E."/>
        </authorList>
    </citation>
    <scope>NUCLEOTIDE SEQUENCE [LARGE SCALE GENOMIC DNA]</scope>
    <source>
        <strain evidence="18 19">ATCC 34112</strain>
    </source>
</reference>